<dbReference type="Proteomes" id="UP000298327">
    <property type="component" value="Unassembled WGS sequence"/>
</dbReference>
<dbReference type="Gene3D" id="1.20.1280.50">
    <property type="match status" value="1"/>
</dbReference>
<evidence type="ECO:0000313" key="3">
    <source>
        <dbReference type="Proteomes" id="UP000298327"/>
    </source>
</evidence>
<accession>A0A4Y9YQE1</accession>
<dbReference type="PROSITE" id="PS50181">
    <property type="entry name" value="FBOX"/>
    <property type="match status" value="1"/>
</dbReference>
<name>A0A4Y9YQE1_9AGAM</name>
<evidence type="ECO:0000259" key="1">
    <source>
        <dbReference type="PROSITE" id="PS50181"/>
    </source>
</evidence>
<dbReference type="OrthoDB" id="2745718at2759"/>
<protein>
    <recommendedName>
        <fullName evidence="1">F-box domain-containing protein</fullName>
    </recommendedName>
</protein>
<dbReference type="CDD" id="cd09917">
    <property type="entry name" value="F-box_SF"/>
    <property type="match status" value="1"/>
</dbReference>
<dbReference type="STRING" id="205917.A0A4Y9YQE1"/>
<feature type="domain" description="F-box" evidence="1">
    <location>
        <begin position="23"/>
        <end position="71"/>
    </location>
</feature>
<dbReference type="SUPFAM" id="SSF81383">
    <property type="entry name" value="F-box domain"/>
    <property type="match status" value="1"/>
</dbReference>
<dbReference type="InterPro" id="IPR001810">
    <property type="entry name" value="F-box_dom"/>
</dbReference>
<dbReference type="SMART" id="SM00256">
    <property type="entry name" value="FBOX"/>
    <property type="match status" value="1"/>
</dbReference>
<comment type="caution">
    <text evidence="2">The sequence shown here is derived from an EMBL/GenBank/DDBJ whole genome shotgun (WGS) entry which is preliminary data.</text>
</comment>
<organism evidence="2 3">
    <name type="scientific">Dentipellis fragilis</name>
    <dbReference type="NCBI Taxonomy" id="205917"/>
    <lineage>
        <taxon>Eukaryota</taxon>
        <taxon>Fungi</taxon>
        <taxon>Dikarya</taxon>
        <taxon>Basidiomycota</taxon>
        <taxon>Agaricomycotina</taxon>
        <taxon>Agaricomycetes</taxon>
        <taxon>Russulales</taxon>
        <taxon>Hericiaceae</taxon>
        <taxon>Dentipellis</taxon>
    </lineage>
</organism>
<evidence type="ECO:0000313" key="2">
    <source>
        <dbReference type="EMBL" id="TFY63259.1"/>
    </source>
</evidence>
<dbReference type="InterPro" id="IPR036047">
    <property type="entry name" value="F-box-like_dom_sf"/>
</dbReference>
<keyword evidence="3" id="KW-1185">Reference proteome</keyword>
<dbReference type="Pfam" id="PF12937">
    <property type="entry name" value="F-box-like"/>
    <property type="match status" value="1"/>
</dbReference>
<proteinExistence type="predicted"/>
<reference evidence="2 3" key="1">
    <citation type="submission" date="2019-02" db="EMBL/GenBank/DDBJ databases">
        <title>Genome sequencing of the rare red list fungi Dentipellis fragilis.</title>
        <authorList>
            <person name="Buettner E."/>
            <person name="Kellner H."/>
        </authorList>
    </citation>
    <scope>NUCLEOTIDE SEQUENCE [LARGE SCALE GENOMIC DNA]</scope>
    <source>
        <strain evidence="2 3">DSM 105465</strain>
    </source>
</reference>
<dbReference type="AlphaFoldDB" id="A0A4Y9YQE1"/>
<sequence>MFLRLGPRSFLRKMRSIMNQLEACTFLEMPVEILILILRELDYKMLLRCSMTCKRLRSLVNNVSELQYTVVLAAEGVLDEFPDAFGTDGRLQRLIDRRERWRVPDWENRRLLRLPLNSATSFSDPSSHITFTNGVFVNTSYNQQRFIAAITVLFPPTPGSVALFSIHVNDFSLPENTLLDNYLPPPFHDLNLDPVQQILVHPKLDLLVLLKISRQVPNQVSYDLHIRSLKSAARRAHPQCTYAVLHNTFEQSSGRLRPLVRGLEDRVALHVCHNGDGRICVWNWVTGHKIVEVQDVFTSVCLYDFALISPDVLVAAVSSGSFNPDTRTPRSATIWVYDLKILPHGFDDSSKPMVCPLILCFPTFRDGKVVIHSFKCISDHLSGHAQLDARSWAMPRAVAFHLETSYGWTLLVVRADTFGSLLQASSQSQSMITLPWQKWGPANTRLFEPKTAYWGELGMMGNGRLVVEPHPSLLGDRPVELLDFHVGRYKPQELVTKPSTVRSDVFKHSVTTRLPYHVIPVYGVEWPAEFMLHEKYLIGCRYKHGPNPFAEVEILEL</sequence>
<gene>
    <name evidence="2" type="ORF">EVG20_g6391</name>
</gene>
<dbReference type="EMBL" id="SEOQ01000425">
    <property type="protein sequence ID" value="TFY63259.1"/>
    <property type="molecule type" value="Genomic_DNA"/>
</dbReference>